<dbReference type="PATRIC" id="fig|1318743.3.peg.1062"/>
<evidence type="ECO:0000313" key="3">
    <source>
        <dbReference type="Proteomes" id="UP000057213"/>
    </source>
</evidence>
<keyword evidence="3" id="KW-1185">Reference proteome</keyword>
<feature type="region of interest" description="Disordered" evidence="1">
    <location>
        <begin position="1"/>
        <end position="29"/>
    </location>
</feature>
<gene>
    <name evidence="2" type="ORF">PU02_1047</name>
</gene>
<dbReference type="AlphaFoldDB" id="A0A0M3T325"/>
<accession>A0A0M3T325</accession>
<evidence type="ECO:0000256" key="1">
    <source>
        <dbReference type="SAM" id="MobiDB-lite"/>
    </source>
</evidence>
<organism evidence="2 3">
    <name type="scientific">Bartonella ancashensis</name>
    <dbReference type="NCBI Taxonomy" id="1318743"/>
    <lineage>
        <taxon>Bacteria</taxon>
        <taxon>Pseudomonadati</taxon>
        <taxon>Pseudomonadota</taxon>
        <taxon>Alphaproteobacteria</taxon>
        <taxon>Hyphomicrobiales</taxon>
        <taxon>Bartonellaceae</taxon>
        <taxon>Bartonella</taxon>
    </lineage>
</organism>
<reference evidence="2 3" key="1">
    <citation type="journal article" date="2015" name="Genome Announc.">
        <title>Complete Genome Sequence of Bartonella ancashensis Strain 20.00, Isolated from the Blood of a Patient with Verruga Peruana.</title>
        <authorList>
            <person name="Hang J."/>
            <person name="Mullins K.E."/>
            <person name="Clifford R.J."/>
            <person name="Onmus-Leone F."/>
            <person name="Yang Y."/>
            <person name="Jiang J."/>
            <person name="Leguia M."/>
            <person name="Kasper M.R."/>
            <person name="Maguina C."/>
            <person name="Lesho E.P."/>
            <person name="Jarman R.G."/>
            <person name="Richards A.L."/>
            <person name="Blazes D."/>
        </authorList>
    </citation>
    <scope>NUCLEOTIDE SEQUENCE [LARGE SCALE GENOMIC DNA]</scope>
    <source>
        <strain evidence="2 3">20.00</strain>
    </source>
</reference>
<dbReference type="EMBL" id="CP010401">
    <property type="protein sequence ID" value="ALE03861.1"/>
    <property type="molecule type" value="Genomic_DNA"/>
</dbReference>
<feature type="compositionally biased region" description="Polar residues" evidence="1">
    <location>
        <begin position="1"/>
        <end position="18"/>
    </location>
</feature>
<proteinExistence type="predicted"/>
<protein>
    <submittedName>
        <fullName evidence="2">Uncharacterized protein</fullName>
    </submittedName>
</protein>
<sequence>MQQAMPKQQVMPTPSLSASVLDKAGLPPSITEIPLYSSL</sequence>
<dbReference type="Proteomes" id="UP000057213">
    <property type="component" value="Chromosome"/>
</dbReference>
<evidence type="ECO:0000313" key="2">
    <source>
        <dbReference type="EMBL" id="ALE03861.1"/>
    </source>
</evidence>
<name>A0A0M3T325_9HYPH</name>
<dbReference type="KEGG" id="banc:PU02_1047"/>